<accession>A0A815I885</accession>
<keyword evidence="5" id="KW-1185">Reference proteome</keyword>
<evidence type="ECO:0000313" key="2">
    <source>
        <dbReference type="EMBL" id="CAF1364422.1"/>
    </source>
</evidence>
<organism evidence="2 5">
    <name type="scientific">Didymodactylos carnosus</name>
    <dbReference type="NCBI Taxonomy" id="1234261"/>
    <lineage>
        <taxon>Eukaryota</taxon>
        <taxon>Metazoa</taxon>
        <taxon>Spiralia</taxon>
        <taxon>Gnathifera</taxon>
        <taxon>Rotifera</taxon>
        <taxon>Eurotatoria</taxon>
        <taxon>Bdelloidea</taxon>
        <taxon>Philodinida</taxon>
        <taxon>Philodinidae</taxon>
        <taxon>Didymodactylos</taxon>
    </lineage>
</organism>
<dbReference type="EMBL" id="CAJOBA010043059">
    <property type="protein sequence ID" value="CAF4143817.1"/>
    <property type="molecule type" value="Genomic_DNA"/>
</dbReference>
<dbReference type="EMBL" id="CAJNOK010021437">
    <property type="protein sequence ID" value="CAF1332459.1"/>
    <property type="molecule type" value="Genomic_DNA"/>
</dbReference>
<dbReference type="Proteomes" id="UP000663829">
    <property type="component" value="Unassembled WGS sequence"/>
</dbReference>
<name>A0A815I885_9BILA</name>
<reference evidence="2" key="1">
    <citation type="submission" date="2021-02" db="EMBL/GenBank/DDBJ databases">
        <authorList>
            <person name="Nowell W R."/>
        </authorList>
    </citation>
    <scope>NUCLEOTIDE SEQUENCE</scope>
</reference>
<gene>
    <name evidence="2" type="ORF">GPM918_LOCUS31542</name>
    <name evidence="1" type="ORF">OVA965_LOCUS29952</name>
    <name evidence="4" type="ORF">SRO942_LOCUS32189</name>
    <name evidence="3" type="ORF">TMI583_LOCUS30744</name>
</gene>
<dbReference type="Proteomes" id="UP000681722">
    <property type="component" value="Unassembled WGS sequence"/>
</dbReference>
<dbReference type="AlphaFoldDB" id="A0A815I885"/>
<evidence type="ECO:0000313" key="1">
    <source>
        <dbReference type="EMBL" id="CAF1332459.1"/>
    </source>
</evidence>
<dbReference type="EMBL" id="CAJNOQ010015587">
    <property type="protein sequence ID" value="CAF1364422.1"/>
    <property type="molecule type" value="Genomic_DNA"/>
</dbReference>
<sequence>MRTLSSAYTSVFAYRTLWNKGVRVMLETLVVPSEIDYYVINSIGQYLTNANDEYLKVAEAYYRSDINKDFLHDIIHAVQDLETLLSQFFASTKGNCHLDQLLLQ</sequence>
<evidence type="ECO:0000313" key="5">
    <source>
        <dbReference type="Proteomes" id="UP000663829"/>
    </source>
</evidence>
<dbReference type="Proteomes" id="UP000677228">
    <property type="component" value="Unassembled WGS sequence"/>
</dbReference>
<evidence type="ECO:0000313" key="3">
    <source>
        <dbReference type="EMBL" id="CAF4143817.1"/>
    </source>
</evidence>
<evidence type="ECO:0000313" key="4">
    <source>
        <dbReference type="EMBL" id="CAF4245486.1"/>
    </source>
</evidence>
<proteinExistence type="predicted"/>
<comment type="caution">
    <text evidence="2">The sequence shown here is derived from an EMBL/GenBank/DDBJ whole genome shotgun (WGS) entry which is preliminary data.</text>
</comment>
<dbReference type="Proteomes" id="UP000682733">
    <property type="component" value="Unassembled WGS sequence"/>
</dbReference>
<protein>
    <submittedName>
        <fullName evidence="2">Uncharacterized protein</fullName>
    </submittedName>
</protein>
<dbReference type="EMBL" id="CAJOBC010071919">
    <property type="protein sequence ID" value="CAF4245486.1"/>
    <property type="molecule type" value="Genomic_DNA"/>
</dbReference>